<dbReference type="RefSeq" id="WP_084048002.1">
    <property type="nucleotide sequence ID" value="NZ_FWWU01000009.1"/>
</dbReference>
<dbReference type="STRING" id="695939.SAMN00790413_00306"/>
<protein>
    <submittedName>
        <fullName evidence="2">Uncharacterized protein</fullName>
    </submittedName>
</protein>
<name>A0A1W1V838_9DEIO</name>
<keyword evidence="3" id="KW-1185">Reference proteome</keyword>
<reference evidence="2 3" key="1">
    <citation type="submission" date="2017-04" db="EMBL/GenBank/DDBJ databases">
        <authorList>
            <person name="Afonso C.L."/>
            <person name="Miller P.J."/>
            <person name="Scott M.A."/>
            <person name="Spackman E."/>
            <person name="Goraichik I."/>
            <person name="Dimitrov K.M."/>
            <person name="Suarez D.L."/>
            <person name="Swayne D.E."/>
        </authorList>
    </citation>
    <scope>NUCLEOTIDE SEQUENCE [LARGE SCALE GENOMIC DNA]</scope>
    <source>
        <strain evidence="2 3">KR-140</strain>
    </source>
</reference>
<dbReference type="Proteomes" id="UP000192582">
    <property type="component" value="Unassembled WGS sequence"/>
</dbReference>
<dbReference type="EMBL" id="FWWU01000009">
    <property type="protein sequence ID" value="SMB89201.1"/>
    <property type="molecule type" value="Genomic_DNA"/>
</dbReference>
<evidence type="ECO:0000256" key="1">
    <source>
        <dbReference type="SAM" id="MobiDB-lite"/>
    </source>
</evidence>
<accession>A0A1W1V838</accession>
<dbReference type="AlphaFoldDB" id="A0A1W1V838"/>
<gene>
    <name evidence="2" type="ORF">SAMN00790413_00306</name>
</gene>
<sequence length="72" mass="7817">MTTKKDTEQSTTEAAPKKVASTPEPMEFESTPEGDGVRVSTVYQGVRANAYGKTEEEAQAALRKALIPETEK</sequence>
<evidence type="ECO:0000313" key="2">
    <source>
        <dbReference type="EMBL" id="SMB89201.1"/>
    </source>
</evidence>
<evidence type="ECO:0000313" key="3">
    <source>
        <dbReference type="Proteomes" id="UP000192582"/>
    </source>
</evidence>
<organism evidence="2 3">
    <name type="scientific">Deinococcus hopiensis KR-140</name>
    <dbReference type="NCBI Taxonomy" id="695939"/>
    <lineage>
        <taxon>Bacteria</taxon>
        <taxon>Thermotogati</taxon>
        <taxon>Deinococcota</taxon>
        <taxon>Deinococci</taxon>
        <taxon>Deinococcales</taxon>
        <taxon>Deinococcaceae</taxon>
        <taxon>Deinococcus</taxon>
    </lineage>
</organism>
<proteinExistence type="predicted"/>
<feature type="region of interest" description="Disordered" evidence="1">
    <location>
        <begin position="1"/>
        <end position="36"/>
    </location>
</feature>